<dbReference type="PROSITE" id="PS00832">
    <property type="entry name" value="25A_SYNTH_1"/>
    <property type="match status" value="1"/>
</dbReference>
<dbReference type="EC" id="2.7.7.84" evidence="5"/>
<evidence type="ECO:0000256" key="2">
    <source>
        <dbReference type="ARBA" id="ARBA00001946"/>
    </source>
</evidence>
<evidence type="ECO:0000256" key="9">
    <source>
        <dbReference type="ARBA" id="ARBA00023118"/>
    </source>
</evidence>
<dbReference type="InterPro" id="IPR006116">
    <property type="entry name" value="NT_2-5OAS_ClassI-CCAase"/>
</dbReference>
<evidence type="ECO:0000256" key="3">
    <source>
        <dbReference type="ARBA" id="ARBA00004496"/>
    </source>
</evidence>
<comment type="similarity">
    <text evidence="4">Belongs to the 2-5A synthase family.</text>
</comment>
<evidence type="ECO:0000259" key="10">
    <source>
        <dbReference type="Pfam" id="PF01909"/>
    </source>
</evidence>
<evidence type="ECO:0000256" key="6">
    <source>
        <dbReference type="ARBA" id="ARBA00022490"/>
    </source>
</evidence>
<dbReference type="SUPFAM" id="SSF81631">
    <property type="entry name" value="PAP/OAS1 substrate-binding domain"/>
    <property type="match status" value="1"/>
</dbReference>
<dbReference type="InterPro" id="IPR006117">
    <property type="entry name" value="2-5OAS_C_CS"/>
</dbReference>
<comment type="subcellular location">
    <subcellularLocation>
        <location evidence="3">Cytoplasm</location>
    </subcellularLocation>
</comment>
<dbReference type="PROSITE" id="PS50152">
    <property type="entry name" value="25A_SYNTH_3"/>
    <property type="match status" value="1"/>
</dbReference>
<dbReference type="InterPro" id="IPR002934">
    <property type="entry name" value="Polymerase_NTP_transf_dom"/>
</dbReference>
<evidence type="ECO:0000256" key="4">
    <source>
        <dbReference type="ARBA" id="ARBA00009526"/>
    </source>
</evidence>
<dbReference type="PANTHER" id="PTHR11258">
    <property type="entry name" value="2-5 OLIGOADENYLATE SYNTHETASE"/>
    <property type="match status" value="1"/>
</dbReference>
<protein>
    <recommendedName>
        <fullName evidence="5">2'-5' oligoadenylate synthase</fullName>
        <ecNumber evidence="5">2.7.7.84</ecNumber>
    </recommendedName>
</protein>
<accession>A0ABM5F351</accession>
<evidence type="ECO:0000256" key="8">
    <source>
        <dbReference type="ARBA" id="ARBA00022859"/>
    </source>
</evidence>
<feature type="domain" description="2'-5'-oligoadenylate synthetase 1" evidence="11">
    <location>
        <begin position="162"/>
        <end position="346"/>
    </location>
</feature>
<dbReference type="InterPro" id="IPR043519">
    <property type="entry name" value="NT_sf"/>
</dbReference>
<dbReference type="Pfam" id="PF01909">
    <property type="entry name" value="NTP_transf_2"/>
    <property type="match status" value="1"/>
</dbReference>
<reference evidence="13" key="1">
    <citation type="submission" date="2025-08" db="UniProtKB">
        <authorList>
            <consortium name="RefSeq"/>
        </authorList>
    </citation>
    <scope>IDENTIFICATION</scope>
</reference>
<proteinExistence type="inferred from homology"/>
<dbReference type="InterPro" id="IPR018952">
    <property type="entry name" value="2-5-oligoAdlate_synth_1_dom2/C"/>
</dbReference>
<evidence type="ECO:0000256" key="1">
    <source>
        <dbReference type="ARBA" id="ARBA00001112"/>
    </source>
</evidence>
<evidence type="ECO:0000259" key="11">
    <source>
        <dbReference type="Pfam" id="PF10421"/>
    </source>
</evidence>
<keyword evidence="9" id="KW-0051">Antiviral defense</keyword>
<comment type="catalytic activity">
    <reaction evidence="1">
        <text>3 ATP = 5'-triphosphoadenylyl-(2'-&gt;5')-adenylyl-(2'-&gt;5')-adenosine + 2 diphosphate</text>
        <dbReference type="Rhea" id="RHEA:34407"/>
        <dbReference type="ChEBI" id="CHEBI:30616"/>
        <dbReference type="ChEBI" id="CHEBI:33019"/>
        <dbReference type="ChEBI" id="CHEBI:67143"/>
        <dbReference type="EC" id="2.7.7.84"/>
    </reaction>
</comment>
<sequence length="364" mass="41601">MSLYSTPAKDLDKFIYDSLQPNMDFLRRVSRDVDTICSFLKENCFRDSPPPQTKVLKVVKGGSSGKGTALKGASDADLVVFLSVFKSYSDQKEDRKEIIEEIRKKLEECVKQKGMTVKIKTTSRDNARGLSFTFNSLDGKESTEFDVLPAYDALGQHRKGERPAPQVYIDLIDSSSRGGEFSPCFTELQRDFVVDRPTKLKSLIRLVKYWYKEHIYPCKSQLPRGKSLPPKYALELLAVYAWERGSQKTDFDMAEGFRTVLWLIQQYRQLCIFWTINYNFQDETLGQYLRNQLQKPRPVILDPADPTGNLGEGCWDLVAQEAAFCSQQICCTTFDGRPVAYWDVPTSTDEQEPPKEETSYCAIL</sequence>
<feature type="domain" description="Polymerase nucleotidyl transferase" evidence="10">
    <location>
        <begin position="37"/>
        <end position="109"/>
    </location>
</feature>
<keyword evidence="6" id="KW-0963">Cytoplasm</keyword>
<dbReference type="GeneID" id="110082886"/>
<comment type="cofactor">
    <cofactor evidence="2">
        <name>Mg(2+)</name>
        <dbReference type="ChEBI" id="CHEBI:18420"/>
    </cofactor>
</comment>
<dbReference type="PROSITE" id="PS00833">
    <property type="entry name" value="25A_SYNTH_2"/>
    <property type="match status" value="1"/>
</dbReference>
<dbReference type="CDD" id="cd05400">
    <property type="entry name" value="NT_2-5OAS_ClassI-CCAase"/>
    <property type="match status" value="1"/>
</dbReference>
<dbReference type="Proteomes" id="UP001652642">
    <property type="component" value="Chromosome 14"/>
</dbReference>
<organism evidence="12 13">
    <name type="scientific">Pogona vitticeps</name>
    <name type="common">central bearded dragon</name>
    <dbReference type="NCBI Taxonomy" id="103695"/>
    <lineage>
        <taxon>Eukaryota</taxon>
        <taxon>Metazoa</taxon>
        <taxon>Chordata</taxon>
        <taxon>Craniata</taxon>
        <taxon>Vertebrata</taxon>
        <taxon>Euteleostomi</taxon>
        <taxon>Lepidosauria</taxon>
        <taxon>Squamata</taxon>
        <taxon>Bifurcata</taxon>
        <taxon>Unidentata</taxon>
        <taxon>Episquamata</taxon>
        <taxon>Toxicofera</taxon>
        <taxon>Iguania</taxon>
        <taxon>Acrodonta</taxon>
        <taxon>Agamidae</taxon>
        <taxon>Amphibolurinae</taxon>
        <taxon>Pogona</taxon>
    </lineage>
</organism>
<name>A0ABM5F351_9SAUR</name>
<dbReference type="InterPro" id="IPR043518">
    <property type="entry name" value="2-5OAS_N_CS"/>
</dbReference>
<dbReference type="PANTHER" id="PTHR11258:SF4">
    <property type="entry name" value="2'-5'-OLIGOADENYLATE SYNTHASE 3"/>
    <property type="match status" value="1"/>
</dbReference>
<dbReference type="RefSeq" id="XP_072839821.1">
    <property type="nucleotide sequence ID" value="XM_072983720.1"/>
</dbReference>
<evidence type="ECO:0000256" key="7">
    <source>
        <dbReference type="ARBA" id="ARBA00022588"/>
    </source>
</evidence>
<dbReference type="Gene3D" id="3.30.460.10">
    <property type="entry name" value="Beta Polymerase, domain 2"/>
    <property type="match status" value="1"/>
</dbReference>
<keyword evidence="8" id="KW-0391">Immunity</keyword>
<dbReference type="Gene3D" id="1.10.1410.20">
    <property type="entry name" value="2'-5'-oligoadenylate synthetase 1, domain 2"/>
    <property type="match status" value="1"/>
</dbReference>
<gene>
    <name evidence="13" type="primary">LOC110082886</name>
</gene>
<keyword evidence="7" id="KW-0399">Innate immunity</keyword>
<evidence type="ECO:0000313" key="12">
    <source>
        <dbReference type="Proteomes" id="UP001652642"/>
    </source>
</evidence>
<dbReference type="Pfam" id="PF10421">
    <property type="entry name" value="OAS1_C"/>
    <property type="match status" value="1"/>
</dbReference>
<dbReference type="SUPFAM" id="SSF81301">
    <property type="entry name" value="Nucleotidyltransferase"/>
    <property type="match status" value="1"/>
</dbReference>
<evidence type="ECO:0000313" key="13">
    <source>
        <dbReference type="RefSeq" id="XP_072839821.1"/>
    </source>
</evidence>
<keyword evidence="12" id="KW-1185">Reference proteome</keyword>
<evidence type="ECO:0000256" key="5">
    <source>
        <dbReference type="ARBA" id="ARBA00012577"/>
    </source>
</evidence>